<dbReference type="SUPFAM" id="SSF54631">
    <property type="entry name" value="CBS-domain pair"/>
    <property type="match status" value="1"/>
</dbReference>
<dbReference type="SMART" id="SM00924">
    <property type="entry name" value="MgtE_N"/>
    <property type="match status" value="1"/>
</dbReference>
<dbReference type="SUPFAM" id="SSF158791">
    <property type="entry name" value="MgtE N-terminal domain-like"/>
    <property type="match status" value="1"/>
</dbReference>
<dbReference type="PANTHER" id="PTHR43773">
    <property type="entry name" value="MAGNESIUM TRANSPORTER MGTE"/>
    <property type="match status" value="1"/>
</dbReference>
<accession>A0A5M3WYH5</accession>
<organism evidence="3 4">
    <name type="scientific">Acrocarpospora macrocephala</name>
    <dbReference type="NCBI Taxonomy" id="150177"/>
    <lineage>
        <taxon>Bacteria</taxon>
        <taxon>Bacillati</taxon>
        <taxon>Actinomycetota</taxon>
        <taxon>Actinomycetes</taxon>
        <taxon>Streptosporangiales</taxon>
        <taxon>Streptosporangiaceae</taxon>
        <taxon>Acrocarpospora</taxon>
    </lineage>
</organism>
<protein>
    <submittedName>
        <fullName evidence="3">Magnesium transporter</fullName>
    </submittedName>
</protein>
<dbReference type="Pfam" id="PF26205">
    <property type="entry name" value="SH3_actinomycetes"/>
    <property type="match status" value="1"/>
</dbReference>
<sequence>MARLAGLAVFDPAGDRIGRIRDVVVALRGAQPPRVHGFVVEVQPRRRVFLPITRIISVEAGAVIFTGRLNLRRFEQRASETLAIGELLDRGVTHDGEPGTVLDLALENRPPDWRITKVAVRHGTRRRGQTVIADWSEVTGLEQPQPVQGAASLLAAFDTMRPADLANLLHELPDKRMAEVAAALADDRLADVLEELPDRDQVVVLGNLDAERAADVLAVMGPDDAADLLQDLPADQAESLLQLMIPEEAEPVRRLLDYPEETAGGMMTTEPVILPPNATVAEALAHIRNHEQPPAVAAQVFVSRSPTETPTGRYLGLVHFQRLLREPPSALLGGLVDPSLDPIRPEFSLPEVASYLATYNMVASPVVDGVGRLIGAVTVDDVLDHLLPEDWRERRD</sequence>
<dbReference type="GO" id="GO:0015095">
    <property type="term" value="F:magnesium ion transmembrane transporter activity"/>
    <property type="evidence" value="ECO:0007669"/>
    <property type="project" value="InterPro"/>
</dbReference>
<evidence type="ECO:0000256" key="1">
    <source>
        <dbReference type="PROSITE-ProRule" id="PRU00703"/>
    </source>
</evidence>
<dbReference type="SUPFAM" id="SSF50346">
    <property type="entry name" value="PRC-barrel domain"/>
    <property type="match status" value="1"/>
</dbReference>
<name>A0A5M3WYH5_9ACTN</name>
<dbReference type="Proteomes" id="UP000331127">
    <property type="component" value="Unassembled WGS sequence"/>
</dbReference>
<dbReference type="InterPro" id="IPR006669">
    <property type="entry name" value="MgtE_transporter"/>
</dbReference>
<reference evidence="3 4" key="1">
    <citation type="submission" date="2019-10" db="EMBL/GenBank/DDBJ databases">
        <title>Whole genome shotgun sequence of Acrocarpospora macrocephala NBRC 16266.</title>
        <authorList>
            <person name="Ichikawa N."/>
            <person name="Kimura A."/>
            <person name="Kitahashi Y."/>
            <person name="Komaki H."/>
            <person name="Oguchi A."/>
        </authorList>
    </citation>
    <scope>NUCLEOTIDE SEQUENCE [LARGE SCALE GENOMIC DNA]</scope>
    <source>
        <strain evidence="3 4">NBRC 16266</strain>
    </source>
</reference>
<dbReference type="PROSITE" id="PS51371">
    <property type="entry name" value="CBS"/>
    <property type="match status" value="1"/>
</dbReference>
<dbReference type="Gene3D" id="3.10.580.10">
    <property type="entry name" value="CBS-domain"/>
    <property type="match status" value="1"/>
</dbReference>
<proteinExistence type="predicted"/>
<gene>
    <name evidence="3" type="ORF">Amac_081440</name>
</gene>
<dbReference type="InterPro" id="IPR058838">
    <property type="entry name" value="SH3_actinomycetes"/>
</dbReference>
<keyword evidence="4" id="KW-1185">Reference proteome</keyword>
<comment type="caution">
    <text evidence="3">The sequence shown here is derived from an EMBL/GenBank/DDBJ whole genome shotgun (WGS) entry which is preliminary data.</text>
</comment>
<dbReference type="InterPro" id="IPR046342">
    <property type="entry name" value="CBS_dom_sf"/>
</dbReference>
<dbReference type="GO" id="GO:0016020">
    <property type="term" value="C:membrane"/>
    <property type="evidence" value="ECO:0007669"/>
    <property type="project" value="InterPro"/>
</dbReference>
<dbReference type="InterPro" id="IPR000644">
    <property type="entry name" value="CBS_dom"/>
</dbReference>
<dbReference type="Pfam" id="PF05239">
    <property type="entry name" value="PRC"/>
    <property type="match status" value="1"/>
</dbReference>
<dbReference type="InterPro" id="IPR038076">
    <property type="entry name" value="MgtE_N_sf"/>
</dbReference>
<dbReference type="PANTHER" id="PTHR43773:SF1">
    <property type="entry name" value="MAGNESIUM TRANSPORTER MGTE"/>
    <property type="match status" value="1"/>
</dbReference>
<dbReference type="InterPro" id="IPR006668">
    <property type="entry name" value="Mg_transptr_MgtE_intracell_dom"/>
</dbReference>
<dbReference type="Gene3D" id="1.25.60.10">
    <property type="entry name" value="MgtE N-terminal domain-like"/>
    <property type="match status" value="1"/>
</dbReference>
<keyword evidence="1" id="KW-0129">CBS domain</keyword>
<evidence type="ECO:0000313" key="3">
    <source>
        <dbReference type="EMBL" id="GES14547.1"/>
    </source>
</evidence>
<evidence type="ECO:0000313" key="4">
    <source>
        <dbReference type="Proteomes" id="UP000331127"/>
    </source>
</evidence>
<dbReference type="AlphaFoldDB" id="A0A5M3WYH5"/>
<evidence type="ECO:0000259" key="2">
    <source>
        <dbReference type="PROSITE" id="PS51371"/>
    </source>
</evidence>
<dbReference type="Pfam" id="PF00571">
    <property type="entry name" value="CBS"/>
    <property type="match status" value="2"/>
</dbReference>
<dbReference type="CDD" id="cd04606">
    <property type="entry name" value="CBS_pair_Mg_transporter"/>
    <property type="match status" value="1"/>
</dbReference>
<dbReference type="EMBL" id="BLAE01000061">
    <property type="protein sequence ID" value="GES14547.1"/>
    <property type="molecule type" value="Genomic_DNA"/>
</dbReference>
<dbReference type="Pfam" id="PF03448">
    <property type="entry name" value="MgtE_N"/>
    <property type="match status" value="1"/>
</dbReference>
<dbReference type="InterPro" id="IPR027275">
    <property type="entry name" value="PRC-brl_dom"/>
</dbReference>
<feature type="domain" description="CBS" evidence="2">
    <location>
        <begin position="336"/>
        <end position="396"/>
    </location>
</feature>
<dbReference type="InterPro" id="IPR011033">
    <property type="entry name" value="PRC_barrel-like_sf"/>
</dbReference>